<dbReference type="Gene3D" id="2.60.120.1110">
    <property type="match status" value="1"/>
</dbReference>
<sequence length="150" mass="15100">MTVMDFLLEFSDAQNIAASTLSSGASVISSYVRDLGASEKDCFGVALTPDIGESGELEFNVQVAAVFTGAGAIVNAKLTTKASSATLSSGGTTLATLAIPALSAAGYRKSVKVPSGSVLQYIGVVYTASGGGLTAGTVDAWIGLDHEKTD</sequence>
<dbReference type="InterPro" id="IPR048922">
    <property type="entry name" value="Bbp16"/>
</dbReference>
<reference evidence="1" key="1">
    <citation type="submission" date="2020-03" db="EMBL/GenBank/DDBJ databases">
        <title>The deep terrestrial virosphere.</title>
        <authorList>
            <person name="Holmfeldt K."/>
            <person name="Nilsson E."/>
            <person name="Simone D."/>
            <person name="Lopez-Fernandez M."/>
            <person name="Wu X."/>
            <person name="de Brujin I."/>
            <person name="Lundin D."/>
            <person name="Andersson A."/>
            <person name="Bertilsson S."/>
            <person name="Dopson M."/>
        </authorList>
    </citation>
    <scope>NUCLEOTIDE SEQUENCE</scope>
    <source>
        <strain evidence="1">MM415A01569</strain>
    </source>
</reference>
<gene>
    <name evidence="1" type="ORF">MM415A01569_0015</name>
</gene>
<evidence type="ECO:0000313" key="1">
    <source>
        <dbReference type="EMBL" id="QJA76181.1"/>
    </source>
</evidence>
<dbReference type="AlphaFoldDB" id="A0A6M3K3D5"/>
<accession>A0A6M3K3D5</accession>
<dbReference type="EMBL" id="MT142209">
    <property type="protein sequence ID" value="QJA76181.1"/>
    <property type="molecule type" value="Genomic_DNA"/>
</dbReference>
<dbReference type="Pfam" id="PF21190">
    <property type="entry name" value="Bbp16"/>
    <property type="match status" value="1"/>
</dbReference>
<organism evidence="1">
    <name type="scientific">viral metagenome</name>
    <dbReference type="NCBI Taxonomy" id="1070528"/>
    <lineage>
        <taxon>unclassified sequences</taxon>
        <taxon>metagenomes</taxon>
        <taxon>organismal metagenomes</taxon>
    </lineage>
</organism>
<proteinExistence type="predicted"/>
<protein>
    <submittedName>
        <fullName evidence="1">Uncharacterized protein</fullName>
    </submittedName>
</protein>
<name>A0A6M3K3D5_9ZZZZ</name>